<dbReference type="GO" id="GO:0005524">
    <property type="term" value="F:ATP binding"/>
    <property type="evidence" value="ECO:0007669"/>
    <property type="project" value="UniProtKB-KW"/>
</dbReference>
<keyword evidence="1" id="KW-0436">Ligase</keyword>
<dbReference type="PRINTS" id="PR01038">
    <property type="entry name" value="TRNASYNTHARG"/>
</dbReference>
<proteinExistence type="predicted"/>
<dbReference type="PANTHER" id="PTHR11956:SF5">
    <property type="entry name" value="ARGININE--TRNA LIGASE, CYTOPLASMIC"/>
    <property type="match status" value="1"/>
</dbReference>
<protein>
    <recommendedName>
        <fullName evidence="5">Arginyl-tRNA synthetase catalytic core domain-containing protein</fullName>
    </recommendedName>
</protein>
<feature type="domain" description="Arginyl-tRNA synthetase catalytic core" evidence="5">
    <location>
        <begin position="2"/>
        <end position="219"/>
    </location>
</feature>
<dbReference type="PANTHER" id="PTHR11956">
    <property type="entry name" value="ARGINYL-TRNA SYNTHETASE"/>
    <property type="match status" value="1"/>
</dbReference>
<dbReference type="GO" id="GO:0006420">
    <property type="term" value="P:arginyl-tRNA aminoacylation"/>
    <property type="evidence" value="ECO:0007669"/>
    <property type="project" value="InterPro"/>
</dbReference>
<evidence type="ECO:0000256" key="3">
    <source>
        <dbReference type="ARBA" id="ARBA00022840"/>
    </source>
</evidence>
<dbReference type="InterPro" id="IPR001278">
    <property type="entry name" value="Arg-tRNA-ligase"/>
</dbReference>
<dbReference type="PROSITE" id="PS00178">
    <property type="entry name" value="AA_TRNA_LIGASE_I"/>
    <property type="match status" value="1"/>
</dbReference>
<dbReference type="GO" id="GO:0004814">
    <property type="term" value="F:arginine-tRNA ligase activity"/>
    <property type="evidence" value="ECO:0007669"/>
    <property type="project" value="InterPro"/>
</dbReference>
<accession>A0A382A269</accession>
<dbReference type="InterPro" id="IPR014729">
    <property type="entry name" value="Rossmann-like_a/b/a_fold"/>
</dbReference>
<evidence type="ECO:0000259" key="5">
    <source>
        <dbReference type="Pfam" id="PF00750"/>
    </source>
</evidence>
<dbReference type="SUPFAM" id="SSF52374">
    <property type="entry name" value="Nucleotidylyl transferase"/>
    <property type="match status" value="1"/>
</dbReference>
<evidence type="ECO:0000313" key="6">
    <source>
        <dbReference type="EMBL" id="SVA95610.1"/>
    </source>
</evidence>
<reference evidence="6" key="1">
    <citation type="submission" date="2018-05" db="EMBL/GenBank/DDBJ databases">
        <authorList>
            <person name="Lanie J.A."/>
            <person name="Ng W.-L."/>
            <person name="Kazmierczak K.M."/>
            <person name="Andrzejewski T.M."/>
            <person name="Davidsen T.M."/>
            <person name="Wayne K.J."/>
            <person name="Tettelin H."/>
            <person name="Glass J.I."/>
            <person name="Rusch D."/>
            <person name="Podicherti R."/>
            <person name="Tsui H.-C.T."/>
            <person name="Winkler M.E."/>
        </authorList>
    </citation>
    <scope>NUCLEOTIDE SEQUENCE</scope>
</reference>
<evidence type="ECO:0000256" key="1">
    <source>
        <dbReference type="ARBA" id="ARBA00022598"/>
    </source>
</evidence>
<keyword evidence="4" id="KW-0030">Aminoacyl-tRNA synthetase</keyword>
<evidence type="ECO:0000256" key="2">
    <source>
        <dbReference type="ARBA" id="ARBA00022741"/>
    </source>
</evidence>
<keyword evidence="2" id="KW-0547">Nucleotide-binding</keyword>
<feature type="non-terminal residue" evidence="6">
    <location>
        <position position="242"/>
    </location>
</feature>
<dbReference type="AlphaFoldDB" id="A0A382A269"/>
<evidence type="ECO:0000256" key="4">
    <source>
        <dbReference type="ARBA" id="ARBA00023146"/>
    </source>
</evidence>
<sequence length="242" mass="27530">MILEKNDQYGRGTSGKNKTANVEFVSANPTGPLTVGHGRNAILGDTIANILEWNGFQVTREYYYNDGGQQMEILGESVAARYFELINKEFEFPENGYQGEYIKDIAQNILDDLGDNIKKKDSRFRSNSERMIFEKIRSSLNELGILFDQFTNEKTFYESGAIEQLLEDLRSKDLIYEKDGATWLKATAMGGKQDRVYIKSSGEPTYRLPDTAYHREKIERGFDLIVDIFGADHADSYPDVLA</sequence>
<dbReference type="EMBL" id="UINC01023612">
    <property type="protein sequence ID" value="SVA95610.1"/>
    <property type="molecule type" value="Genomic_DNA"/>
</dbReference>
<dbReference type="Pfam" id="PF00750">
    <property type="entry name" value="tRNA-synt_1d"/>
    <property type="match status" value="1"/>
</dbReference>
<gene>
    <name evidence="6" type="ORF">METZ01_LOCUS148464</name>
</gene>
<dbReference type="Gene3D" id="3.40.50.620">
    <property type="entry name" value="HUPs"/>
    <property type="match status" value="1"/>
</dbReference>
<organism evidence="6">
    <name type="scientific">marine metagenome</name>
    <dbReference type="NCBI Taxonomy" id="408172"/>
    <lineage>
        <taxon>unclassified sequences</taxon>
        <taxon>metagenomes</taxon>
        <taxon>ecological metagenomes</taxon>
    </lineage>
</organism>
<keyword evidence="3" id="KW-0067">ATP-binding</keyword>
<dbReference type="InterPro" id="IPR035684">
    <property type="entry name" value="ArgRS_core"/>
</dbReference>
<dbReference type="InterPro" id="IPR001412">
    <property type="entry name" value="aa-tRNA-synth_I_CS"/>
</dbReference>
<name>A0A382A269_9ZZZZ</name>